<dbReference type="OrthoDB" id="448280at2759"/>
<feature type="transmembrane region" description="Helical" evidence="8">
    <location>
        <begin position="319"/>
        <end position="343"/>
    </location>
</feature>
<feature type="transmembrane region" description="Helical" evidence="8">
    <location>
        <begin position="75"/>
        <end position="98"/>
    </location>
</feature>
<evidence type="ECO:0000256" key="7">
    <source>
        <dbReference type="ARBA" id="ARBA00023136"/>
    </source>
</evidence>
<dbReference type="InterPro" id="IPR003689">
    <property type="entry name" value="ZIP"/>
</dbReference>
<keyword evidence="4 8" id="KW-0812">Transmembrane</keyword>
<evidence type="ECO:0000256" key="5">
    <source>
        <dbReference type="ARBA" id="ARBA00022989"/>
    </source>
</evidence>
<protein>
    <submittedName>
        <fullName evidence="10">Low-affinity zinc ion transporter-like protein</fullName>
    </submittedName>
</protein>
<name>A0A8K0QWC1_9PLEO</name>
<evidence type="ECO:0000256" key="1">
    <source>
        <dbReference type="ARBA" id="ARBA00004141"/>
    </source>
</evidence>
<keyword evidence="6 8" id="KW-0406">Ion transport</keyword>
<evidence type="ECO:0000256" key="2">
    <source>
        <dbReference type="ARBA" id="ARBA00006939"/>
    </source>
</evidence>
<dbReference type="GO" id="GO:0000007">
    <property type="term" value="F:low-affinity zinc ion transmembrane transporter activity"/>
    <property type="evidence" value="ECO:0007669"/>
    <property type="project" value="TreeGrafter"/>
</dbReference>
<evidence type="ECO:0000313" key="11">
    <source>
        <dbReference type="Proteomes" id="UP000813461"/>
    </source>
</evidence>
<feature type="transmembrane region" description="Helical" evidence="8">
    <location>
        <begin position="223"/>
        <end position="246"/>
    </location>
</feature>
<dbReference type="AlphaFoldDB" id="A0A8K0QWC1"/>
<gene>
    <name evidence="10" type="ORF">FB567DRAFT_198120</name>
</gene>
<evidence type="ECO:0000256" key="6">
    <source>
        <dbReference type="ARBA" id="ARBA00023065"/>
    </source>
</evidence>
<evidence type="ECO:0000313" key="10">
    <source>
        <dbReference type="EMBL" id="KAH7073362.1"/>
    </source>
</evidence>
<evidence type="ECO:0000256" key="8">
    <source>
        <dbReference type="RuleBase" id="RU362088"/>
    </source>
</evidence>
<evidence type="ECO:0000256" key="4">
    <source>
        <dbReference type="ARBA" id="ARBA00022692"/>
    </source>
</evidence>
<feature type="transmembrane region" description="Helical" evidence="8">
    <location>
        <begin position="118"/>
        <end position="137"/>
    </location>
</feature>
<sequence>MDAAAMQVAHVVLRQTSTTPENPVDESVTCSGSNDYDGRMGVRISAIFVILVGSTFGAVFPTFAKRSRSSLVPSWVFFIAKYFGSGVIVATAFIHLLAPANEALTHDCLTGVIAAYPWPEGIALMTIFIMFFLELMVMRYAKFGADHDHSHDHGHSHSHSPVRGDELSLEDRKRAPQDAEAQPNPHIRGEDHLGHQRDHVANSELPANWEAQHLVPETYSAQLTAVFILEFGVIFHSIFIGLTLAVAGDEFITLYIVLVFHQTFEGLGLGARLAEVPWPKSKRWTPYLLALGYGVSTPIAIAIGLGVRESFAPEGRTTLLVNGVFDSVSAGILIYTGLIELMAHEFMFSPYMQKGPVNRTLYAFLLMTLGAGELHDPSLLIWHMLTFDRLDGSAGILGLGRQTMVQCLEFSSRYIFGWRCGMVCRCLMRRM</sequence>
<dbReference type="EMBL" id="JAGMVJ010000022">
    <property type="protein sequence ID" value="KAH7073362.1"/>
    <property type="molecule type" value="Genomic_DNA"/>
</dbReference>
<dbReference type="Pfam" id="PF02535">
    <property type="entry name" value="Zip"/>
    <property type="match status" value="1"/>
</dbReference>
<dbReference type="InterPro" id="IPR004698">
    <property type="entry name" value="Zn/Fe_permease_fun/pln"/>
</dbReference>
<comment type="caution">
    <text evidence="10">The sequence shown here is derived from an EMBL/GenBank/DDBJ whole genome shotgun (WGS) entry which is preliminary data.</text>
</comment>
<dbReference type="Proteomes" id="UP000813461">
    <property type="component" value="Unassembled WGS sequence"/>
</dbReference>
<feature type="transmembrane region" description="Helical" evidence="8">
    <location>
        <begin position="44"/>
        <end position="63"/>
    </location>
</feature>
<dbReference type="PANTHER" id="PTHR11040:SF69">
    <property type="entry name" value="ZINC-REGULATED TRANSPORTER 2"/>
    <property type="match status" value="1"/>
</dbReference>
<feature type="region of interest" description="Disordered" evidence="9">
    <location>
        <begin position="150"/>
        <end position="192"/>
    </location>
</feature>
<keyword evidence="3 8" id="KW-0813">Transport</keyword>
<reference evidence="10" key="1">
    <citation type="journal article" date="2021" name="Nat. Commun.">
        <title>Genetic determinants of endophytism in the Arabidopsis root mycobiome.</title>
        <authorList>
            <person name="Mesny F."/>
            <person name="Miyauchi S."/>
            <person name="Thiergart T."/>
            <person name="Pickel B."/>
            <person name="Atanasova L."/>
            <person name="Karlsson M."/>
            <person name="Huettel B."/>
            <person name="Barry K.W."/>
            <person name="Haridas S."/>
            <person name="Chen C."/>
            <person name="Bauer D."/>
            <person name="Andreopoulos W."/>
            <person name="Pangilinan J."/>
            <person name="LaButti K."/>
            <person name="Riley R."/>
            <person name="Lipzen A."/>
            <person name="Clum A."/>
            <person name="Drula E."/>
            <person name="Henrissat B."/>
            <person name="Kohler A."/>
            <person name="Grigoriev I.V."/>
            <person name="Martin F.M."/>
            <person name="Hacquard S."/>
        </authorList>
    </citation>
    <scope>NUCLEOTIDE SEQUENCE</scope>
    <source>
        <strain evidence="10">MPI-SDFR-AT-0120</strain>
    </source>
</reference>
<dbReference type="PANTHER" id="PTHR11040">
    <property type="entry name" value="ZINC/IRON TRANSPORTER"/>
    <property type="match status" value="1"/>
</dbReference>
<dbReference type="NCBIfam" id="TIGR00820">
    <property type="entry name" value="zip"/>
    <property type="match status" value="1"/>
</dbReference>
<organism evidence="10 11">
    <name type="scientific">Paraphoma chrysanthemicola</name>
    <dbReference type="NCBI Taxonomy" id="798071"/>
    <lineage>
        <taxon>Eukaryota</taxon>
        <taxon>Fungi</taxon>
        <taxon>Dikarya</taxon>
        <taxon>Ascomycota</taxon>
        <taxon>Pezizomycotina</taxon>
        <taxon>Dothideomycetes</taxon>
        <taxon>Pleosporomycetidae</taxon>
        <taxon>Pleosporales</taxon>
        <taxon>Pleosporineae</taxon>
        <taxon>Phaeosphaeriaceae</taxon>
        <taxon>Paraphoma</taxon>
    </lineage>
</organism>
<evidence type="ECO:0000256" key="3">
    <source>
        <dbReference type="ARBA" id="ARBA00022448"/>
    </source>
</evidence>
<comment type="similarity">
    <text evidence="2 8">Belongs to the ZIP transporter (TC 2.A.5) family.</text>
</comment>
<proteinExistence type="inferred from homology"/>
<keyword evidence="7 8" id="KW-0472">Membrane</keyword>
<evidence type="ECO:0000256" key="9">
    <source>
        <dbReference type="SAM" id="MobiDB-lite"/>
    </source>
</evidence>
<keyword evidence="11" id="KW-1185">Reference proteome</keyword>
<dbReference type="GO" id="GO:0005886">
    <property type="term" value="C:plasma membrane"/>
    <property type="evidence" value="ECO:0007669"/>
    <property type="project" value="TreeGrafter"/>
</dbReference>
<feature type="transmembrane region" description="Helical" evidence="8">
    <location>
        <begin position="252"/>
        <end position="274"/>
    </location>
</feature>
<keyword evidence="5 8" id="KW-1133">Transmembrane helix</keyword>
<dbReference type="GO" id="GO:0071578">
    <property type="term" value="P:zinc ion import across plasma membrane"/>
    <property type="evidence" value="ECO:0007669"/>
    <property type="project" value="TreeGrafter"/>
</dbReference>
<feature type="transmembrane region" description="Helical" evidence="8">
    <location>
        <begin position="286"/>
        <end position="307"/>
    </location>
</feature>
<comment type="caution">
    <text evidence="8">Lacks conserved residue(s) required for the propagation of feature annotation.</text>
</comment>
<comment type="subcellular location">
    <subcellularLocation>
        <location evidence="1 8">Membrane</location>
        <topology evidence="1 8">Multi-pass membrane protein</topology>
    </subcellularLocation>
</comment>
<accession>A0A8K0QWC1</accession>
<feature type="compositionally biased region" description="Basic and acidic residues" evidence="9">
    <location>
        <begin position="162"/>
        <end position="177"/>
    </location>
</feature>